<dbReference type="Proteomes" id="UP000295380">
    <property type="component" value="Unassembled WGS sequence"/>
</dbReference>
<protein>
    <recommendedName>
        <fullName evidence="4">HTH-type transcriptional repressor AllR</fullName>
    </recommendedName>
    <alternativeName>
        <fullName evidence="5">Negative regulator of allantoin and glyoxylate utilization operons</fullName>
    </alternativeName>
</protein>
<dbReference type="Pfam" id="PF09339">
    <property type="entry name" value="HTH_IclR"/>
    <property type="match status" value="1"/>
</dbReference>
<evidence type="ECO:0000259" key="7">
    <source>
        <dbReference type="PROSITE" id="PS51077"/>
    </source>
</evidence>
<dbReference type="Pfam" id="PF01614">
    <property type="entry name" value="IclR_C"/>
    <property type="match status" value="1"/>
</dbReference>
<evidence type="ECO:0000256" key="4">
    <source>
        <dbReference type="ARBA" id="ARBA00040379"/>
    </source>
</evidence>
<feature type="compositionally biased region" description="Basic and acidic residues" evidence="6">
    <location>
        <begin position="256"/>
        <end position="272"/>
    </location>
</feature>
<dbReference type="PROSITE" id="PS51078">
    <property type="entry name" value="ICLR_ED"/>
    <property type="match status" value="1"/>
</dbReference>
<evidence type="ECO:0000256" key="2">
    <source>
        <dbReference type="ARBA" id="ARBA00023125"/>
    </source>
</evidence>
<dbReference type="GO" id="GO:0003700">
    <property type="term" value="F:DNA-binding transcription factor activity"/>
    <property type="evidence" value="ECO:0007669"/>
    <property type="project" value="TreeGrafter"/>
</dbReference>
<evidence type="ECO:0000313" key="10">
    <source>
        <dbReference type="Proteomes" id="UP000295380"/>
    </source>
</evidence>
<evidence type="ECO:0000313" key="9">
    <source>
        <dbReference type="EMBL" id="TDU21899.1"/>
    </source>
</evidence>
<accession>A0A4R7NMZ4</accession>
<dbReference type="SMART" id="SM00346">
    <property type="entry name" value="HTH_ICLR"/>
    <property type="match status" value="1"/>
</dbReference>
<keyword evidence="1" id="KW-0805">Transcription regulation</keyword>
<dbReference type="InterPro" id="IPR029016">
    <property type="entry name" value="GAF-like_dom_sf"/>
</dbReference>
<organism evidence="9 10">
    <name type="scientific">Chromohalobacter marismortui</name>
    <dbReference type="NCBI Taxonomy" id="42055"/>
    <lineage>
        <taxon>Bacteria</taxon>
        <taxon>Pseudomonadati</taxon>
        <taxon>Pseudomonadota</taxon>
        <taxon>Gammaproteobacteria</taxon>
        <taxon>Oceanospirillales</taxon>
        <taxon>Halomonadaceae</taxon>
        <taxon>Chromohalobacter</taxon>
    </lineage>
</organism>
<dbReference type="InterPro" id="IPR050707">
    <property type="entry name" value="HTH_MetabolicPath_Reg"/>
</dbReference>
<gene>
    <name evidence="9" type="ORF">C8E00_10479</name>
</gene>
<dbReference type="EMBL" id="SOBR01000004">
    <property type="protein sequence ID" value="TDU21899.1"/>
    <property type="molecule type" value="Genomic_DNA"/>
</dbReference>
<dbReference type="PANTHER" id="PTHR30136">
    <property type="entry name" value="HELIX-TURN-HELIX TRANSCRIPTIONAL REGULATOR, ICLR FAMILY"/>
    <property type="match status" value="1"/>
</dbReference>
<dbReference type="SUPFAM" id="SSF55781">
    <property type="entry name" value="GAF domain-like"/>
    <property type="match status" value="1"/>
</dbReference>
<reference evidence="9 10" key="1">
    <citation type="submission" date="2019-03" db="EMBL/GenBank/DDBJ databases">
        <title>Genomic Encyclopedia of Type Strains, Phase IV (KMG-IV): sequencing the most valuable type-strain genomes for metagenomic binning, comparative biology and taxonomic classification.</title>
        <authorList>
            <person name="Goeker M."/>
        </authorList>
    </citation>
    <scope>NUCLEOTIDE SEQUENCE [LARGE SCALE GENOMIC DNA]</scope>
    <source>
        <strain evidence="9 10">DSM 6770</strain>
    </source>
</reference>
<evidence type="ECO:0000256" key="5">
    <source>
        <dbReference type="ARBA" id="ARBA00042627"/>
    </source>
</evidence>
<evidence type="ECO:0000256" key="6">
    <source>
        <dbReference type="SAM" id="MobiDB-lite"/>
    </source>
</evidence>
<evidence type="ECO:0000256" key="3">
    <source>
        <dbReference type="ARBA" id="ARBA00023163"/>
    </source>
</evidence>
<dbReference type="SUPFAM" id="SSF46785">
    <property type="entry name" value="Winged helix' DNA-binding domain"/>
    <property type="match status" value="1"/>
</dbReference>
<comment type="caution">
    <text evidence="9">The sequence shown here is derived from an EMBL/GenBank/DDBJ whole genome shotgun (WGS) entry which is preliminary data.</text>
</comment>
<keyword evidence="2" id="KW-0238">DNA-binding</keyword>
<keyword evidence="10" id="KW-1185">Reference proteome</keyword>
<dbReference type="PROSITE" id="PS51077">
    <property type="entry name" value="HTH_ICLR"/>
    <property type="match status" value="1"/>
</dbReference>
<dbReference type="Gene3D" id="1.10.10.10">
    <property type="entry name" value="Winged helix-like DNA-binding domain superfamily/Winged helix DNA-binding domain"/>
    <property type="match status" value="1"/>
</dbReference>
<evidence type="ECO:0000259" key="8">
    <source>
        <dbReference type="PROSITE" id="PS51078"/>
    </source>
</evidence>
<keyword evidence="3" id="KW-0804">Transcription</keyword>
<dbReference type="InterPro" id="IPR005471">
    <property type="entry name" value="Tscrpt_reg_IclR_N"/>
</dbReference>
<dbReference type="InterPro" id="IPR036390">
    <property type="entry name" value="WH_DNA-bd_sf"/>
</dbReference>
<feature type="domain" description="HTH iclR-type" evidence="7">
    <location>
        <begin position="7"/>
        <end position="68"/>
    </location>
</feature>
<dbReference type="OrthoDB" id="31778at2"/>
<evidence type="ECO:0000256" key="1">
    <source>
        <dbReference type="ARBA" id="ARBA00023015"/>
    </source>
</evidence>
<feature type="region of interest" description="Disordered" evidence="6">
    <location>
        <begin position="250"/>
        <end position="272"/>
    </location>
</feature>
<proteinExistence type="predicted"/>
<dbReference type="AlphaFoldDB" id="A0A4R7NMZ4"/>
<dbReference type="InterPro" id="IPR014757">
    <property type="entry name" value="Tscrpt_reg_IclR_C"/>
</dbReference>
<dbReference type="RefSeq" id="WP_133697311.1">
    <property type="nucleotide sequence ID" value="NZ_SOBR01000004.1"/>
</dbReference>
<sequence>MAEGSASSSLTRLMSILDIFTETRPEWSSDDMMTVLGYPRPTLYRYLKVLTDSGMLASNGHGIYTLGPKVVEMDHLLRLSDRLVGIGRPVVERLTEQYACTAFLVRWYRNRLLCMHSETSLEAPLSSYPRGRVMPMNRGAIARTILAHLQSRKARKIIESFAPEGPEDARKAYIDEQISALRTVRRNGYAIAFGEVTPGVVGVASPIFDEAAEPAGALCMTMRQEDCPHELRTLITQAVPTAANNITGTLRQSRHTGADHTHLPPQEEVKNR</sequence>
<name>A0A4R7NMZ4_9GAMM</name>
<feature type="domain" description="IclR-ED" evidence="8">
    <location>
        <begin position="69"/>
        <end position="252"/>
    </location>
</feature>
<dbReference type="PANTHER" id="PTHR30136:SF24">
    <property type="entry name" value="HTH-TYPE TRANSCRIPTIONAL REPRESSOR ALLR"/>
    <property type="match status" value="1"/>
</dbReference>
<dbReference type="Gene3D" id="3.30.450.40">
    <property type="match status" value="1"/>
</dbReference>
<dbReference type="InterPro" id="IPR036388">
    <property type="entry name" value="WH-like_DNA-bd_sf"/>
</dbReference>
<dbReference type="GO" id="GO:0003677">
    <property type="term" value="F:DNA binding"/>
    <property type="evidence" value="ECO:0007669"/>
    <property type="project" value="UniProtKB-KW"/>
</dbReference>
<dbReference type="GO" id="GO:0045892">
    <property type="term" value="P:negative regulation of DNA-templated transcription"/>
    <property type="evidence" value="ECO:0007669"/>
    <property type="project" value="TreeGrafter"/>
</dbReference>